<accession>A0ABD3MTS9</accession>
<evidence type="ECO:0000256" key="5">
    <source>
        <dbReference type="ARBA" id="ARBA00022833"/>
    </source>
</evidence>
<dbReference type="PANTHER" id="PTHR10625">
    <property type="entry name" value="HISTONE DEACETYLASE HDAC1-RELATED"/>
    <property type="match status" value="1"/>
</dbReference>
<dbReference type="InterPro" id="IPR037138">
    <property type="entry name" value="His_deacetylse_dom_sf"/>
</dbReference>
<dbReference type="SUPFAM" id="SSF52768">
    <property type="entry name" value="Arginase/deacetylase"/>
    <property type="match status" value="2"/>
</dbReference>
<proteinExistence type="inferred from homology"/>
<sequence>MASILVISAEQPTPAAASSSSPDAAADAFDRHNRPRMRRDVILSALAGRYPGLTKFVVVVASPPPPRSSSSPSSPGDALIGLYRPVHDADMVRFLVDAWARWTAMGPGWDADNCHREWRPGSGTEPPLVPLHSAFRRDGIERPSGNVMGAIGYYCTDLITPIVGTLARELEEDARVICSAVDRAFDLDEEDRRRAHSVVYAVTTHPGHHASYDCFGGYCYLNNAALCARLMQRRIETGRRIVAEDDGEIVANYWDDGEDDRVVDDDEKFVDECRFDDNKDDEEWEPIARRIELYGRPRVAIIDVDYHCGNGTASIFYRDPSVFFVSIHCDPEIDYPWNSGFADQTGAGDGEGTTMHVPLGKGAGWSDRYEASLRDAMSAIAKFRPQALVVSLGLDTYDGDAVAVNRGGFKLSGKDYVEMGRLIGSYMAKKDVPCVFVQEGGYKMDVVGDAAADVVGGYAMAIGEEGG</sequence>
<dbReference type="PANTHER" id="PTHR10625:SF17">
    <property type="entry name" value="HISTONE DEACETYLASE 8"/>
    <property type="match status" value="1"/>
</dbReference>
<evidence type="ECO:0000256" key="3">
    <source>
        <dbReference type="ARBA" id="ARBA00022723"/>
    </source>
</evidence>
<evidence type="ECO:0000256" key="2">
    <source>
        <dbReference type="ARBA" id="ARBA00005947"/>
    </source>
</evidence>
<dbReference type="InterPro" id="IPR023696">
    <property type="entry name" value="Ureohydrolase_dom_sf"/>
</dbReference>
<dbReference type="AlphaFoldDB" id="A0ABD3MTS9"/>
<gene>
    <name evidence="8" type="ORF">ACHAW5_003877</name>
</gene>
<feature type="region of interest" description="Disordered" evidence="6">
    <location>
        <begin position="9"/>
        <end position="31"/>
    </location>
</feature>
<evidence type="ECO:0000256" key="1">
    <source>
        <dbReference type="ARBA" id="ARBA00001947"/>
    </source>
</evidence>
<evidence type="ECO:0000256" key="6">
    <source>
        <dbReference type="SAM" id="MobiDB-lite"/>
    </source>
</evidence>
<keyword evidence="5" id="KW-0862">Zinc</keyword>
<evidence type="ECO:0000259" key="7">
    <source>
        <dbReference type="Pfam" id="PF00850"/>
    </source>
</evidence>
<evidence type="ECO:0000313" key="8">
    <source>
        <dbReference type="EMBL" id="KAL3766574.1"/>
    </source>
</evidence>
<comment type="cofactor">
    <cofactor evidence="1">
        <name>Zn(2+)</name>
        <dbReference type="ChEBI" id="CHEBI:29105"/>
    </cofactor>
</comment>
<keyword evidence="3" id="KW-0479">Metal-binding</keyword>
<keyword evidence="9" id="KW-1185">Reference proteome</keyword>
<organism evidence="8 9">
    <name type="scientific">Stephanodiscus triporus</name>
    <dbReference type="NCBI Taxonomy" id="2934178"/>
    <lineage>
        <taxon>Eukaryota</taxon>
        <taxon>Sar</taxon>
        <taxon>Stramenopiles</taxon>
        <taxon>Ochrophyta</taxon>
        <taxon>Bacillariophyta</taxon>
        <taxon>Coscinodiscophyceae</taxon>
        <taxon>Thalassiosirophycidae</taxon>
        <taxon>Stephanodiscales</taxon>
        <taxon>Stephanodiscaceae</taxon>
        <taxon>Stephanodiscus</taxon>
    </lineage>
</organism>
<keyword evidence="4" id="KW-0378">Hydrolase</keyword>
<evidence type="ECO:0000256" key="4">
    <source>
        <dbReference type="ARBA" id="ARBA00022801"/>
    </source>
</evidence>
<feature type="domain" description="Histone deacetylase" evidence="7">
    <location>
        <begin position="294"/>
        <end position="455"/>
    </location>
</feature>
<feature type="domain" description="Histone deacetylase" evidence="7">
    <location>
        <begin position="157"/>
        <end position="237"/>
    </location>
</feature>
<dbReference type="Proteomes" id="UP001530315">
    <property type="component" value="Unassembled WGS sequence"/>
</dbReference>
<comment type="similarity">
    <text evidence="2">Belongs to the histone deacetylase family.</text>
</comment>
<name>A0ABD3MTS9_9STRA</name>
<protein>
    <recommendedName>
        <fullName evidence="7">Histone deacetylase domain-containing protein</fullName>
    </recommendedName>
</protein>
<dbReference type="GO" id="GO:0016787">
    <property type="term" value="F:hydrolase activity"/>
    <property type="evidence" value="ECO:0007669"/>
    <property type="project" value="UniProtKB-KW"/>
</dbReference>
<dbReference type="InterPro" id="IPR023801">
    <property type="entry name" value="His_deacetylse_dom"/>
</dbReference>
<dbReference type="Pfam" id="PF00850">
    <property type="entry name" value="Hist_deacetyl"/>
    <property type="match status" value="2"/>
</dbReference>
<comment type="caution">
    <text evidence="8">The sequence shown here is derived from an EMBL/GenBank/DDBJ whole genome shotgun (WGS) entry which is preliminary data.</text>
</comment>
<feature type="compositionally biased region" description="Low complexity" evidence="6">
    <location>
        <begin position="14"/>
        <end position="27"/>
    </location>
</feature>
<dbReference type="EMBL" id="JALLAZ020001727">
    <property type="protein sequence ID" value="KAL3766574.1"/>
    <property type="molecule type" value="Genomic_DNA"/>
</dbReference>
<dbReference type="GO" id="GO:0046872">
    <property type="term" value="F:metal ion binding"/>
    <property type="evidence" value="ECO:0007669"/>
    <property type="project" value="UniProtKB-KW"/>
</dbReference>
<evidence type="ECO:0000313" key="9">
    <source>
        <dbReference type="Proteomes" id="UP001530315"/>
    </source>
</evidence>
<reference evidence="8 9" key="1">
    <citation type="submission" date="2024-10" db="EMBL/GenBank/DDBJ databases">
        <title>Updated reference genomes for cyclostephanoid diatoms.</title>
        <authorList>
            <person name="Roberts W.R."/>
            <person name="Alverson A.J."/>
        </authorList>
    </citation>
    <scope>NUCLEOTIDE SEQUENCE [LARGE SCALE GENOMIC DNA]</scope>
    <source>
        <strain evidence="8 9">AJA276-08</strain>
    </source>
</reference>
<dbReference type="Gene3D" id="3.40.800.20">
    <property type="entry name" value="Histone deacetylase domain"/>
    <property type="match status" value="2"/>
</dbReference>